<dbReference type="Gene3D" id="3.40.390.10">
    <property type="entry name" value="Collagenase (Catalytic Domain)"/>
    <property type="match status" value="1"/>
</dbReference>
<dbReference type="OrthoDB" id="6132182at2759"/>
<evidence type="ECO:0000313" key="3">
    <source>
        <dbReference type="Proteomes" id="UP000001307"/>
    </source>
</evidence>
<dbReference type="Proteomes" id="UP000001307">
    <property type="component" value="Unassembled WGS sequence"/>
</dbReference>
<gene>
    <name evidence="2" type="ORF">GSOID_T00005518001</name>
</gene>
<keyword evidence="1" id="KW-0732">Signal</keyword>
<feature type="signal peptide" evidence="1">
    <location>
        <begin position="1"/>
        <end position="18"/>
    </location>
</feature>
<accession>E4XVI8</accession>
<dbReference type="InParanoid" id="E4XVI8"/>
<reference evidence="2 3" key="1">
    <citation type="journal article" date="2010" name="Science">
        <title>Plasticity of animal genome architecture unmasked by rapid evolution of a pelagic tunicate.</title>
        <authorList>
            <person name="Denoeud F."/>
            <person name="Henriet S."/>
            <person name="Mungpakdee S."/>
            <person name="Aury J.M."/>
            <person name="Da Silva C."/>
            <person name="Brinkmann H."/>
            <person name="Mikhaleva J."/>
            <person name="Olsen L.C."/>
            <person name="Jubin C."/>
            <person name="Canestro C."/>
            <person name="Bouquet J.M."/>
            <person name="Danks G."/>
            <person name="Poulain J."/>
            <person name="Campsteijn C."/>
            <person name="Adamski M."/>
            <person name="Cross I."/>
            <person name="Yadetie F."/>
            <person name="Muffato M."/>
            <person name="Louis A."/>
            <person name="Butcher S."/>
            <person name="Tsagkogeorga G."/>
            <person name="Konrad A."/>
            <person name="Singh S."/>
            <person name="Jensen M.F."/>
            <person name="Cong E.H."/>
            <person name="Eikeseth-Otteraa H."/>
            <person name="Noel B."/>
            <person name="Anthouard V."/>
            <person name="Porcel B.M."/>
            <person name="Kachouri-Lafond R."/>
            <person name="Nishino A."/>
            <person name="Ugolini M."/>
            <person name="Chourrout P."/>
            <person name="Nishida H."/>
            <person name="Aasland R."/>
            <person name="Huzurbazar S."/>
            <person name="Westhof E."/>
            <person name="Delsuc F."/>
            <person name="Lehrach H."/>
            <person name="Reinhardt R."/>
            <person name="Weissenbach J."/>
            <person name="Roy S.W."/>
            <person name="Artiguenave F."/>
            <person name="Postlethwait J.H."/>
            <person name="Manak J.R."/>
            <person name="Thompson E.M."/>
            <person name="Jaillon O."/>
            <person name="Du Pasquier L."/>
            <person name="Boudinot P."/>
            <person name="Liberles D.A."/>
            <person name="Volff J.N."/>
            <person name="Philippe H."/>
            <person name="Lenhard B."/>
            <person name="Roest Crollius H."/>
            <person name="Wincker P."/>
            <person name="Chourrout D."/>
        </authorList>
    </citation>
    <scope>NUCLEOTIDE SEQUENCE [LARGE SCALE GENOMIC DNA]</scope>
</reference>
<protein>
    <submittedName>
        <fullName evidence="2">Uncharacterized protein</fullName>
    </submittedName>
</protein>
<name>E4XVI8_OIKDI</name>
<sequence length="270" mass="31157">MMNKFQFLFLLIVTHSRAAIVKKNCIVSSHPERYYSHIAFAFGIPVMATRDVHPSAIALTCKYFEFLINGNWNIVRNLQRRNHRIVILGRQQEIYRDILEYKDLTQKAHTRGLGGTRGNPVTVIPEENVLCLKEDKQPGDIIIHELAHAIHLIGTPKGLLQSVSRAYKHAKNEGLFFYKYAASNSREYFAVGVQAFFNRAFSDNYATFDLPWNKRLSLTRKDLLRKDPTLFNIVENVMMKSKNWHLPSRCDVFSDGIQDPDSTIQLFDIL</sequence>
<dbReference type="InterPro" id="IPR024079">
    <property type="entry name" value="MetalloPept_cat_dom_sf"/>
</dbReference>
<feature type="chain" id="PRO_5003190585" evidence="1">
    <location>
        <begin position="19"/>
        <end position="270"/>
    </location>
</feature>
<proteinExistence type="predicted"/>
<evidence type="ECO:0000256" key="1">
    <source>
        <dbReference type="SAM" id="SignalP"/>
    </source>
</evidence>
<dbReference type="GO" id="GO:0008237">
    <property type="term" value="F:metallopeptidase activity"/>
    <property type="evidence" value="ECO:0007669"/>
    <property type="project" value="InterPro"/>
</dbReference>
<dbReference type="EMBL" id="FN653212">
    <property type="protein sequence ID" value="CBY13706.1"/>
    <property type="molecule type" value="Genomic_DNA"/>
</dbReference>
<evidence type="ECO:0000313" key="2">
    <source>
        <dbReference type="EMBL" id="CBY13706.1"/>
    </source>
</evidence>
<dbReference type="AlphaFoldDB" id="E4XVI8"/>
<organism evidence="2 3">
    <name type="scientific">Oikopleura dioica</name>
    <name type="common">Tunicate</name>
    <dbReference type="NCBI Taxonomy" id="34765"/>
    <lineage>
        <taxon>Eukaryota</taxon>
        <taxon>Metazoa</taxon>
        <taxon>Chordata</taxon>
        <taxon>Tunicata</taxon>
        <taxon>Appendicularia</taxon>
        <taxon>Copelata</taxon>
        <taxon>Oikopleuridae</taxon>
        <taxon>Oikopleura</taxon>
    </lineage>
</organism>
<dbReference type="SUPFAM" id="SSF55486">
    <property type="entry name" value="Metalloproteases ('zincins'), catalytic domain"/>
    <property type="match status" value="1"/>
</dbReference>
<keyword evidence="3" id="KW-1185">Reference proteome</keyword>